<name>A0A1G5RRV6_9FIRM</name>
<evidence type="ECO:0000256" key="2">
    <source>
        <dbReference type="ARBA" id="ARBA00022670"/>
    </source>
</evidence>
<dbReference type="RefSeq" id="WP_092589210.1">
    <property type="nucleotide sequence ID" value="NZ_FMWL01000002.1"/>
</dbReference>
<dbReference type="Proteomes" id="UP000199208">
    <property type="component" value="Unassembled WGS sequence"/>
</dbReference>
<dbReference type="SUPFAM" id="SSF54897">
    <property type="entry name" value="Protease propeptides/inhibitors"/>
    <property type="match status" value="1"/>
</dbReference>
<evidence type="ECO:0000256" key="5">
    <source>
        <dbReference type="ARBA" id="ARBA00022825"/>
    </source>
</evidence>
<dbReference type="CDD" id="cd07477">
    <property type="entry name" value="Peptidases_S8_Subtilisin_subset"/>
    <property type="match status" value="1"/>
</dbReference>
<evidence type="ECO:0000259" key="8">
    <source>
        <dbReference type="Pfam" id="PF00082"/>
    </source>
</evidence>
<keyword evidence="2 6" id="KW-0645">Protease</keyword>
<dbReference type="InterPro" id="IPR034202">
    <property type="entry name" value="Subtilisin_Carlsberg-like"/>
</dbReference>
<dbReference type="InterPro" id="IPR022398">
    <property type="entry name" value="Peptidase_S8_His-AS"/>
</dbReference>
<keyword evidence="3" id="KW-0479">Metal-binding</keyword>
<keyword evidence="4 6" id="KW-0378">Hydrolase</keyword>
<dbReference type="AlphaFoldDB" id="A0A1G5RRV6"/>
<evidence type="ECO:0000313" key="9">
    <source>
        <dbReference type="EMBL" id="SCZ76747.1"/>
    </source>
</evidence>
<dbReference type="PROSITE" id="PS00136">
    <property type="entry name" value="SUBTILASE_ASP"/>
    <property type="match status" value="1"/>
</dbReference>
<comment type="similarity">
    <text evidence="1 6 7">Belongs to the peptidase S8 family.</text>
</comment>
<dbReference type="InterPro" id="IPR023828">
    <property type="entry name" value="Peptidase_S8_Ser-AS"/>
</dbReference>
<dbReference type="InterPro" id="IPR036852">
    <property type="entry name" value="Peptidase_S8/S53_dom_sf"/>
</dbReference>
<keyword evidence="10" id="KW-1185">Reference proteome</keyword>
<accession>A0A1G5RRV6</accession>
<dbReference type="STRING" id="1120920.SAMN03080599_00389"/>
<evidence type="ECO:0000256" key="3">
    <source>
        <dbReference type="ARBA" id="ARBA00022723"/>
    </source>
</evidence>
<dbReference type="Pfam" id="PF00082">
    <property type="entry name" value="Peptidase_S8"/>
    <property type="match status" value="1"/>
</dbReference>
<sequence length="593" mass="61709">MRRNRRFGILLLIFIMLCSTLLSGASSTGIASEKVKVIIAFHEQPGPSEEGLIRAFGGTVKYTYNIVPAIAATVPAAALEGLKRNPRIKLIEPDGEIHALADDYPWGITRVGAEAVHSTPGQLGEGVAVAIIDTGLDYNHPDLAGNYAGGYDFVNRDTNPMDDNGHGTHVAGTIAAEIDGAGVVGVAPKAKIFALKVLNRKGSGDFSNVIAALDWCLTYNKDDSHNLKIRITNNSYGGSTNPDMYGYTLEAAFNKAYMDGILHIAAAGNEGDTTGDEDTVGYPAKYGSVVAVAATDSSDTRAYFSSTGPMVEISAPGYGIYSTVLRGGYATYSGTSMASPHVAGVAALVMASDSTLSNTQVRARLNETALDLGTAGRDTWYGYGLVDAKKAVGTLTPPITNEAPVVQITSPENGANFDDDTTISFIGSVTDDKDTDLTSTLIWTSDLQGKLHEGSAFSTVLNPGTHEITASVVDSGGLTGSDVINVIVNENTAPGSTITVSSLEGTASTVNKNFWKATVTATVNPTLSGAVMTGTWSNGLSASGTTDSSGKVAISSGNLSTKSLDAVTFTVTNVALSGYTYVPGETYIEVTKP</sequence>
<feature type="active site" description="Charge relay system" evidence="6">
    <location>
        <position position="336"/>
    </location>
</feature>
<feature type="domain" description="Peptidase S8/S53" evidence="8">
    <location>
        <begin position="124"/>
        <end position="384"/>
    </location>
</feature>
<dbReference type="PANTHER" id="PTHR43806:SF11">
    <property type="entry name" value="CEREVISIN-RELATED"/>
    <property type="match status" value="1"/>
</dbReference>
<evidence type="ECO:0000256" key="7">
    <source>
        <dbReference type="RuleBase" id="RU003355"/>
    </source>
</evidence>
<dbReference type="OrthoDB" id="9798386at2"/>
<evidence type="ECO:0000256" key="4">
    <source>
        <dbReference type="ARBA" id="ARBA00022801"/>
    </source>
</evidence>
<evidence type="ECO:0000256" key="1">
    <source>
        <dbReference type="ARBA" id="ARBA00011073"/>
    </source>
</evidence>
<dbReference type="Gene3D" id="3.30.70.80">
    <property type="entry name" value="Peptidase S8 propeptide/proteinase inhibitor I9"/>
    <property type="match status" value="1"/>
</dbReference>
<dbReference type="InterPro" id="IPR037045">
    <property type="entry name" value="S8pro/Inhibitor_I9_sf"/>
</dbReference>
<dbReference type="InterPro" id="IPR013783">
    <property type="entry name" value="Ig-like_fold"/>
</dbReference>
<proteinExistence type="inferred from homology"/>
<keyword evidence="5 6" id="KW-0720">Serine protease</keyword>
<dbReference type="InterPro" id="IPR050131">
    <property type="entry name" value="Peptidase_S8_subtilisin-like"/>
</dbReference>
<evidence type="ECO:0000256" key="6">
    <source>
        <dbReference type="PROSITE-ProRule" id="PRU01240"/>
    </source>
</evidence>
<reference evidence="9 10" key="1">
    <citation type="submission" date="2016-10" db="EMBL/GenBank/DDBJ databases">
        <authorList>
            <person name="de Groot N.N."/>
        </authorList>
    </citation>
    <scope>NUCLEOTIDE SEQUENCE [LARGE SCALE GENOMIC DNA]</scope>
    <source>
        <strain evidence="9 10">DSM 2784</strain>
    </source>
</reference>
<dbReference type="InterPro" id="IPR000209">
    <property type="entry name" value="Peptidase_S8/S53_dom"/>
</dbReference>
<dbReference type="InterPro" id="IPR015500">
    <property type="entry name" value="Peptidase_S8_subtilisin-rel"/>
</dbReference>
<dbReference type="EMBL" id="FMWL01000002">
    <property type="protein sequence ID" value="SCZ76747.1"/>
    <property type="molecule type" value="Genomic_DNA"/>
</dbReference>
<dbReference type="PROSITE" id="PS00137">
    <property type="entry name" value="SUBTILASE_HIS"/>
    <property type="match status" value="1"/>
</dbReference>
<dbReference type="Gene3D" id="3.40.50.200">
    <property type="entry name" value="Peptidase S8/S53 domain"/>
    <property type="match status" value="1"/>
</dbReference>
<protein>
    <submittedName>
        <fullName evidence="9">Subtilisin</fullName>
    </submittedName>
</protein>
<dbReference type="GO" id="GO:0046872">
    <property type="term" value="F:metal ion binding"/>
    <property type="evidence" value="ECO:0007669"/>
    <property type="project" value="UniProtKB-KW"/>
</dbReference>
<dbReference type="GO" id="GO:0006508">
    <property type="term" value="P:proteolysis"/>
    <property type="evidence" value="ECO:0007669"/>
    <property type="project" value="UniProtKB-KW"/>
</dbReference>
<dbReference type="Gene3D" id="2.60.40.10">
    <property type="entry name" value="Immunoglobulins"/>
    <property type="match status" value="1"/>
</dbReference>
<organism evidence="9 10">
    <name type="scientific">Acidaminobacter hydrogenoformans DSM 2784</name>
    <dbReference type="NCBI Taxonomy" id="1120920"/>
    <lineage>
        <taxon>Bacteria</taxon>
        <taxon>Bacillati</taxon>
        <taxon>Bacillota</taxon>
        <taxon>Clostridia</taxon>
        <taxon>Peptostreptococcales</taxon>
        <taxon>Acidaminobacteraceae</taxon>
        <taxon>Acidaminobacter</taxon>
    </lineage>
</organism>
<feature type="active site" description="Charge relay system" evidence="6">
    <location>
        <position position="166"/>
    </location>
</feature>
<gene>
    <name evidence="9" type="ORF">SAMN03080599_00389</name>
</gene>
<feature type="active site" description="Charge relay system" evidence="6">
    <location>
        <position position="133"/>
    </location>
</feature>
<dbReference type="PANTHER" id="PTHR43806">
    <property type="entry name" value="PEPTIDASE S8"/>
    <property type="match status" value="1"/>
</dbReference>
<dbReference type="InterPro" id="IPR023827">
    <property type="entry name" value="Peptidase_S8_Asp-AS"/>
</dbReference>
<dbReference type="PROSITE" id="PS51892">
    <property type="entry name" value="SUBTILASE"/>
    <property type="match status" value="1"/>
</dbReference>
<dbReference type="SUPFAM" id="SSF52743">
    <property type="entry name" value="Subtilisin-like"/>
    <property type="match status" value="1"/>
</dbReference>
<evidence type="ECO:0000313" key="10">
    <source>
        <dbReference type="Proteomes" id="UP000199208"/>
    </source>
</evidence>
<dbReference type="GO" id="GO:0004252">
    <property type="term" value="F:serine-type endopeptidase activity"/>
    <property type="evidence" value="ECO:0007669"/>
    <property type="project" value="UniProtKB-UniRule"/>
</dbReference>
<dbReference type="PROSITE" id="PS00138">
    <property type="entry name" value="SUBTILASE_SER"/>
    <property type="match status" value="1"/>
</dbReference>
<dbReference type="PRINTS" id="PR00723">
    <property type="entry name" value="SUBTILISIN"/>
</dbReference>